<reference evidence="2 3" key="1">
    <citation type="submission" date="2019-04" db="EMBL/GenBank/DDBJ databases">
        <title>Aspergillus burnettii sp. nov., novel species from soil in southeast Queensland.</title>
        <authorList>
            <person name="Gilchrist C.L.M."/>
            <person name="Pitt J.I."/>
            <person name="Lange L."/>
            <person name="Lacey H.J."/>
            <person name="Vuong D."/>
            <person name="Midgley D.J."/>
            <person name="Greenfield P."/>
            <person name="Bradbury M."/>
            <person name="Lacey E."/>
            <person name="Busk P.K."/>
            <person name="Pilgaard B."/>
            <person name="Chooi Y.H."/>
            <person name="Piggott A.M."/>
        </authorList>
    </citation>
    <scope>NUCLEOTIDE SEQUENCE [LARGE SCALE GENOMIC DNA]</scope>
    <source>
        <strain evidence="2 3">FRR 5400</strain>
    </source>
</reference>
<proteinExistence type="predicted"/>
<evidence type="ECO:0000313" key="3">
    <source>
        <dbReference type="Proteomes" id="UP000541154"/>
    </source>
</evidence>
<protein>
    <submittedName>
        <fullName evidence="2">Uncharacterized protein</fullName>
    </submittedName>
</protein>
<gene>
    <name evidence="2" type="ORF">ETB97_010845</name>
</gene>
<evidence type="ECO:0000256" key="1">
    <source>
        <dbReference type="SAM" id="MobiDB-lite"/>
    </source>
</evidence>
<organism evidence="2 3">
    <name type="scientific">Petromyces alliaceus</name>
    <name type="common">Aspergillus alliaceus</name>
    <dbReference type="NCBI Taxonomy" id="209559"/>
    <lineage>
        <taxon>Eukaryota</taxon>
        <taxon>Fungi</taxon>
        <taxon>Dikarya</taxon>
        <taxon>Ascomycota</taxon>
        <taxon>Pezizomycotina</taxon>
        <taxon>Eurotiomycetes</taxon>
        <taxon>Eurotiomycetidae</taxon>
        <taxon>Eurotiales</taxon>
        <taxon>Aspergillaceae</taxon>
        <taxon>Aspergillus</taxon>
        <taxon>Aspergillus subgen. Circumdati</taxon>
    </lineage>
</organism>
<dbReference type="AlphaFoldDB" id="A0A8H6A995"/>
<sequence>MGGDLDHNFDPRHITGDTFQALLDYYPATVEAVTRRKATDRVISSKAKGAKRARQAPASEPGTPEIDDKQKAQVESEVEAYRALDAFRYEELPGVVQGRASEGGVFLEKEEVVRLVEWKLKHGIFRPTLLGMVKKNQGETVRKSTSDAFATALAGQDAGFPKTALENLVKPLRGVGVATASLLLSVGTSCGPGREEPFYSDDSYLWVCMREFPRPRTQLGQDSEECEKREVRKRAAKFRRPNGELNVKYDLAEYKMLWTAVTDLRTRLNGSGAGEEAVSCADVEKVAYVLRYIDVSGYLEEHELENQGLIPADEDVREAKANPNIKRKRYEGEKVKGEWDVKKKKT</sequence>
<name>A0A8H6A995_PETAA</name>
<dbReference type="Proteomes" id="UP000541154">
    <property type="component" value="Unassembled WGS sequence"/>
</dbReference>
<feature type="region of interest" description="Disordered" evidence="1">
    <location>
        <begin position="44"/>
        <end position="74"/>
    </location>
</feature>
<dbReference type="PANTHER" id="PTHR21521">
    <property type="entry name" value="AMUN, ISOFORM A"/>
    <property type="match status" value="1"/>
</dbReference>
<comment type="caution">
    <text evidence="2">The sequence shown here is derived from an EMBL/GenBank/DDBJ whole genome shotgun (WGS) entry which is preliminary data.</text>
</comment>
<evidence type="ECO:0000313" key="2">
    <source>
        <dbReference type="EMBL" id="KAF5863037.1"/>
    </source>
</evidence>
<dbReference type="PANTHER" id="PTHR21521:SF0">
    <property type="entry name" value="AMUN, ISOFORM A"/>
    <property type="match status" value="1"/>
</dbReference>
<accession>A0A8H6A995</accession>
<dbReference type="EMBL" id="SPNV01000060">
    <property type="protein sequence ID" value="KAF5863037.1"/>
    <property type="molecule type" value="Genomic_DNA"/>
</dbReference>
<keyword evidence="3" id="KW-1185">Reference proteome</keyword>